<dbReference type="PANTHER" id="PTHR47333">
    <property type="entry name" value="VON WILLEBRAND FACTOR C AND EGF DOMAIN-CONTAINING PROTEIN"/>
    <property type="match status" value="1"/>
</dbReference>
<dbReference type="PROSITE" id="PS01187">
    <property type="entry name" value="EGF_CA"/>
    <property type="match status" value="2"/>
</dbReference>
<dbReference type="Proteomes" id="UP001164746">
    <property type="component" value="Chromosome 3"/>
</dbReference>
<dbReference type="SUPFAM" id="SSF57184">
    <property type="entry name" value="Growth factor receptor domain"/>
    <property type="match status" value="2"/>
</dbReference>
<keyword evidence="5" id="KW-0677">Repeat</keyword>
<dbReference type="SUPFAM" id="SSF57196">
    <property type="entry name" value="EGF/Laminin"/>
    <property type="match status" value="4"/>
</dbReference>
<dbReference type="Gene3D" id="2.10.50.10">
    <property type="entry name" value="Tumor Necrosis Factor Receptor, subunit A, domain 2"/>
    <property type="match status" value="1"/>
</dbReference>
<dbReference type="PROSITE" id="PS00010">
    <property type="entry name" value="ASX_HYDROXYL"/>
    <property type="match status" value="3"/>
</dbReference>
<dbReference type="InterPro" id="IPR001881">
    <property type="entry name" value="EGF-like_Ca-bd_dom"/>
</dbReference>
<organism evidence="10 11">
    <name type="scientific">Mya arenaria</name>
    <name type="common">Soft-shell clam</name>
    <dbReference type="NCBI Taxonomy" id="6604"/>
    <lineage>
        <taxon>Eukaryota</taxon>
        <taxon>Metazoa</taxon>
        <taxon>Spiralia</taxon>
        <taxon>Lophotrochozoa</taxon>
        <taxon>Mollusca</taxon>
        <taxon>Bivalvia</taxon>
        <taxon>Autobranchia</taxon>
        <taxon>Heteroconchia</taxon>
        <taxon>Euheterodonta</taxon>
        <taxon>Imparidentia</taxon>
        <taxon>Neoheterodontei</taxon>
        <taxon>Myida</taxon>
        <taxon>Myoidea</taxon>
        <taxon>Myidae</taxon>
        <taxon>Mya</taxon>
    </lineage>
</organism>
<dbReference type="InterPro" id="IPR018097">
    <property type="entry name" value="EGF_Ca-bd_CS"/>
</dbReference>
<dbReference type="PROSITE" id="PS50026">
    <property type="entry name" value="EGF_3"/>
    <property type="match status" value="1"/>
</dbReference>
<dbReference type="PANTHER" id="PTHR47333:SF4">
    <property type="entry name" value="EGF-LIKE DOMAIN-CONTAINING PROTEIN"/>
    <property type="match status" value="1"/>
</dbReference>
<evidence type="ECO:0000313" key="10">
    <source>
        <dbReference type="EMBL" id="WAQ97975.1"/>
    </source>
</evidence>
<evidence type="ECO:0000256" key="2">
    <source>
        <dbReference type="ARBA" id="ARBA00022525"/>
    </source>
</evidence>
<feature type="domain" description="EGF-like" evidence="9">
    <location>
        <begin position="120"/>
        <end position="162"/>
    </location>
</feature>
<dbReference type="Pfam" id="PF12661">
    <property type="entry name" value="hEGF"/>
    <property type="match status" value="1"/>
</dbReference>
<evidence type="ECO:0000313" key="11">
    <source>
        <dbReference type="Proteomes" id="UP001164746"/>
    </source>
</evidence>
<dbReference type="InterPro" id="IPR013032">
    <property type="entry name" value="EGF-like_CS"/>
</dbReference>
<name>A0ABY7DNN3_MYAAR</name>
<evidence type="ECO:0000256" key="8">
    <source>
        <dbReference type="PROSITE-ProRule" id="PRU00076"/>
    </source>
</evidence>
<evidence type="ECO:0000256" key="5">
    <source>
        <dbReference type="ARBA" id="ARBA00022737"/>
    </source>
</evidence>
<dbReference type="InterPro" id="IPR049883">
    <property type="entry name" value="NOTCH1_EGF-like"/>
</dbReference>
<dbReference type="SMART" id="SM00181">
    <property type="entry name" value="EGF"/>
    <property type="match status" value="10"/>
</dbReference>
<evidence type="ECO:0000256" key="6">
    <source>
        <dbReference type="ARBA" id="ARBA00023157"/>
    </source>
</evidence>
<dbReference type="Pfam" id="PF07699">
    <property type="entry name" value="Ephrin_rec_like"/>
    <property type="match status" value="1"/>
</dbReference>
<accession>A0ABY7DNN3</accession>
<dbReference type="Gene3D" id="2.10.25.10">
    <property type="entry name" value="Laminin"/>
    <property type="match status" value="10"/>
</dbReference>
<evidence type="ECO:0000256" key="7">
    <source>
        <dbReference type="ARBA" id="ARBA00023180"/>
    </source>
</evidence>
<dbReference type="InterPro" id="IPR026823">
    <property type="entry name" value="cEGF"/>
</dbReference>
<dbReference type="InterPro" id="IPR000152">
    <property type="entry name" value="EGF-type_Asp/Asn_hydroxyl_site"/>
</dbReference>
<dbReference type="SMART" id="SM01411">
    <property type="entry name" value="Ephrin_rec_like"/>
    <property type="match status" value="2"/>
</dbReference>
<keyword evidence="11" id="KW-1185">Reference proteome</keyword>
<keyword evidence="4" id="KW-0732">Signal</keyword>
<comment type="caution">
    <text evidence="8">Lacks conserved residue(s) required for the propagation of feature annotation.</text>
</comment>
<evidence type="ECO:0000259" key="9">
    <source>
        <dbReference type="PROSITE" id="PS50026"/>
    </source>
</evidence>
<keyword evidence="2" id="KW-0964">Secreted</keyword>
<evidence type="ECO:0000256" key="4">
    <source>
        <dbReference type="ARBA" id="ARBA00022729"/>
    </source>
</evidence>
<dbReference type="Pfam" id="PF07645">
    <property type="entry name" value="EGF_CA"/>
    <property type="match status" value="5"/>
</dbReference>
<protein>
    <submittedName>
        <fullName evidence="10">FBN3-like protein</fullName>
    </submittedName>
</protein>
<keyword evidence="6" id="KW-1015">Disulfide bond</keyword>
<dbReference type="EMBL" id="CP111014">
    <property type="protein sequence ID" value="WAQ97975.1"/>
    <property type="molecule type" value="Genomic_DNA"/>
</dbReference>
<keyword evidence="3 8" id="KW-0245">EGF-like domain</keyword>
<evidence type="ECO:0000256" key="1">
    <source>
        <dbReference type="ARBA" id="ARBA00004613"/>
    </source>
</evidence>
<keyword evidence="7" id="KW-0325">Glycoprotein</keyword>
<dbReference type="SMART" id="SM00179">
    <property type="entry name" value="EGF_CA"/>
    <property type="match status" value="10"/>
</dbReference>
<comment type="subcellular location">
    <subcellularLocation>
        <location evidence="1">Secreted</location>
    </subcellularLocation>
</comment>
<dbReference type="InterPro" id="IPR000742">
    <property type="entry name" value="EGF"/>
</dbReference>
<dbReference type="Pfam" id="PF14670">
    <property type="entry name" value="FXa_inhibition"/>
    <property type="match status" value="1"/>
</dbReference>
<dbReference type="PROSITE" id="PS01186">
    <property type="entry name" value="EGF_2"/>
    <property type="match status" value="5"/>
</dbReference>
<evidence type="ECO:0000256" key="3">
    <source>
        <dbReference type="ARBA" id="ARBA00022536"/>
    </source>
</evidence>
<gene>
    <name evidence="10" type="ORF">MAR_022348</name>
</gene>
<dbReference type="Pfam" id="PF12662">
    <property type="entry name" value="cEGF"/>
    <property type="match status" value="3"/>
</dbReference>
<dbReference type="InterPro" id="IPR052080">
    <property type="entry name" value="vWF_C/EGF_Fibrillin"/>
</dbReference>
<reference evidence="10" key="1">
    <citation type="submission" date="2022-11" db="EMBL/GenBank/DDBJ databases">
        <title>Centuries of genome instability and evolution in soft-shell clam transmissible cancer (bioRxiv).</title>
        <authorList>
            <person name="Hart S.F.M."/>
            <person name="Yonemitsu M.A."/>
            <person name="Giersch R.M."/>
            <person name="Beal B.F."/>
            <person name="Arriagada G."/>
            <person name="Davis B.W."/>
            <person name="Ostrander E.A."/>
            <person name="Goff S.P."/>
            <person name="Metzger M.J."/>
        </authorList>
    </citation>
    <scope>NUCLEOTIDE SEQUENCE</scope>
    <source>
        <strain evidence="10">MELC-2E11</strain>
        <tissue evidence="10">Siphon/mantle</tissue>
    </source>
</reference>
<dbReference type="InterPro" id="IPR009030">
    <property type="entry name" value="Growth_fac_rcpt_cys_sf"/>
</dbReference>
<sequence length="586" mass="64525">MLARVQDDRIEGKLLEPPKVANANVKIEYRFNPVRKQWILLANFTCDKGYRLVDQHTSYYYCKDYAWVAEEAPMCEPDTNECLQENGGCTSVCVNTVGSFKCKCSKKGYTLDTNGKDCVDVNECLRYSKTKCRHGVCENLDDGYRCICDAGFRSTASGRKCVGTVITCMVDVDECKEHTGGCNQVCVNVPGDFYCSCNAGFDIGKDNLTCEDINECGIGNGGCEDVCINTAGSYLCECSMGMKVISEDRHSCVFCDEKKFYDSATSACVPCPPHSVVDDNVDECIQDKLQCNHLCHNTHGSAYCSCHSGYLLENQTRCVDIDECFEERSFCEQNCTNSDGSFSCACMQGYSLSADGRECIDIDECFEDDIECEQLCINTPGGAHCECTKGYTLSNDNQTCNDCLYSLIFAISSGCAFQTIAFVDNDECEAGTHVCADVCINTPGSYSCECQDYGLKLSWDLASCSDINECMEGENSCSSQCINTYGSYTCGCDSPGYRLSSDQSACEDINECEDPSTNKCDDICVNVPGSYHCTCNLGHALVSFNRCDECSRNSYRDDTEIECRACPTGFYTEQRGSTSIDDCKKV</sequence>
<dbReference type="InterPro" id="IPR011641">
    <property type="entry name" value="Tyr-kin_ephrin_A/B_rcpt-like"/>
</dbReference>
<proteinExistence type="predicted"/>